<dbReference type="KEGG" id="nsn:EXE58_15570"/>
<reference evidence="1 2" key="1">
    <citation type="submission" date="2019-03" db="EMBL/GenBank/DDBJ databases">
        <title>Three New Species of Nocardioides, Nocardioides euryhalodurans sp. nov., Nocardioides seonyuensis sp. nov. and Nocardioides eburneoflavus sp. nov. Iolated from Soil.</title>
        <authorList>
            <person name="Roh S.G."/>
            <person name="Lee C."/>
            <person name="Kim M.-K."/>
            <person name="Kim S.B."/>
        </authorList>
    </citation>
    <scope>NUCLEOTIDE SEQUENCE [LARGE SCALE GENOMIC DNA]</scope>
    <source>
        <strain evidence="1 2">MMS17-SY207-3</strain>
    </source>
</reference>
<dbReference type="OrthoDB" id="9809850at2"/>
<organism evidence="1 2">
    <name type="scientific">Nocardioides seonyuensis</name>
    <dbReference type="NCBI Taxonomy" id="2518371"/>
    <lineage>
        <taxon>Bacteria</taxon>
        <taxon>Bacillati</taxon>
        <taxon>Actinomycetota</taxon>
        <taxon>Actinomycetes</taxon>
        <taxon>Propionibacteriales</taxon>
        <taxon>Nocardioidaceae</taxon>
        <taxon>Nocardioides</taxon>
    </lineage>
</organism>
<protein>
    <submittedName>
        <fullName evidence="1">LysM domain-containing protein</fullName>
    </submittedName>
</protein>
<evidence type="ECO:0000313" key="2">
    <source>
        <dbReference type="Proteomes" id="UP000294853"/>
    </source>
</evidence>
<accession>A0A4P7IHG1</accession>
<dbReference type="Proteomes" id="UP000294853">
    <property type="component" value="Chromosome"/>
</dbReference>
<sequence>MSDDQARQQLAAVLSQAGASVSPFGPNSRYRHTPLATGVGADGTPVRYLRRRFLPDPDALVQVGEHKVEPGDRLDLVAAAAFSDPELSWRICDANLCLDPDELVSRPGRRLRITLPAGLPGGGA</sequence>
<keyword evidence="2" id="KW-1185">Reference proteome</keyword>
<dbReference type="RefSeq" id="WP_135268720.1">
    <property type="nucleotide sequence ID" value="NZ_CP038436.1"/>
</dbReference>
<dbReference type="EMBL" id="CP038436">
    <property type="protein sequence ID" value="QBX56735.1"/>
    <property type="molecule type" value="Genomic_DNA"/>
</dbReference>
<dbReference type="AlphaFoldDB" id="A0A4P7IHG1"/>
<evidence type="ECO:0000313" key="1">
    <source>
        <dbReference type="EMBL" id="QBX56735.1"/>
    </source>
</evidence>
<name>A0A4P7IHG1_9ACTN</name>
<gene>
    <name evidence="1" type="ORF">EXE58_15570</name>
</gene>
<proteinExistence type="predicted"/>